<evidence type="ECO:0000313" key="2">
    <source>
        <dbReference type="EMBL" id="PTL37028.1"/>
    </source>
</evidence>
<name>A0A2T4U128_9BACT</name>
<evidence type="ECO:0000259" key="1">
    <source>
        <dbReference type="Pfam" id="PF00485"/>
    </source>
</evidence>
<dbReference type="RefSeq" id="WP_161953967.1">
    <property type="nucleotide sequence ID" value="NZ_NVQC01000009.1"/>
</dbReference>
<dbReference type="GO" id="GO:0016301">
    <property type="term" value="F:kinase activity"/>
    <property type="evidence" value="ECO:0007669"/>
    <property type="project" value="InterPro"/>
</dbReference>
<dbReference type="EMBL" id="NVQC01000009">
    <property type="protein sequence ID" value="PTL37028.1"/>
    <property type="molecule type" value="Genomic_DNA"/>
</dbReference>
<dbReference type="Proteomes" id="UP000241436">
    <property type="component" value="Unassembled WGS sequence"/>
</dbReference>
<dbReference type="AlphaFoldDB" id="A0A2T4U128"/>
<feature type="domain" description="Phosphoribulokinase/uridine kinase" evidence="1">
    <location>
        <begin position="9"/>
        <end position="73"/>
    </location>
</feature>
<dbReference type="Gene3D" id="3.40.50.300">
    <property type="entry name" value="P-loop containing nucleotide triphosphate hydrolases"/>
    <property type="match status" value="1"/>
</dbReference>
<dbReference type="GO" id="GO:0005524">
    <property type="term" value="F:ATP binding"/>
    <property type="evidence" value="ECO:0007669"/>
    <property type="project" value="InterPro"/>
</dbReference>
<proteinExistence type="predicted"/>
<reference evidence="3" key="2">
    <citation type="journal article" date="2018" name="Environ. Microbiol.">
        <title>Bloom of a denitrifying methanotroph, 'Candidatus Methylomirabilis limnetica', in a deep stratified lake.</title>
        <authorList>
            <person name="Graf J.S."/>
            <person name="Mayr M.J."/>
            <person name="Marchant H.K."/>
            <person name="Tienken D."/>
            <person name="Hach P.F."/>
            <person name="Brand A."/>
            <person name="Schubert C.J."/>
            <person name="Kuypers M.M."/>
            <person name="Milucka J."/>
        </authorList>
    </citation>
    <scope>NUCLEOTIDE SEQUENCE [LARGE SCALE GENOMIC DNA]</scope>
    <source>
        <strain evidence="3">Zug</strain>
    </source>
</reference>
<dbReference type="InterPro" id="IPR006083">
    <property type="entry name" value="PRK/URK"/>
</dbReference>
<evidence type="ECO:0000313" key="3">
    <source>
        <dbReference type="Proteomes" id="UP000241436"/>
    </source>
</evidence>
<accession>A0A2T4U128</accession>
<reference evidence="2 3" key="1">
    <citation type="submission" date="2017-09" db="EMBL/GenBank/DDBJ databases">
        <title>Bloom of a denitrifying methanotroph, Candidatus Methylomirabilis limnetica, in a deep stratified lake.</title>
        <authorList>
            <person name="Graf J.S."/>
            <person name="Marchant H.K."/>
            <person name="Tienken D."/>
            <person name="Hach P.F."/>
            <person name="Brand A."/>
            <person name="Schubert C.J."/>
            <person name="Kuypers M.M."/>
            <person name="Milucka J."/>
        </authorList>
    </citation>
    <scope>NUCLEOTIDE SEQUENCE [LARGE SCALE GENOMIC DNA]</scope>
    <source>
        <strain evidence="2 3">Zug</strain>
    </source>
</reference>
<dbReference type="OrthoDB" id="9777642at2"/>
<protein>
    <recommendedName>
        <fullName evidence="1">Phosphoribulokinase/uridine kinase domain-containing protein</fullName>
    </recommendedName>
</protein>
<keyword evidence="3" id="KW-1185">Reference proteome</keyword>
<dbReference type="Pfam" id="PF00485">
    <property type="entry name" value="PRK"/>
    <property type="match status" value="1"/>
</dbReference>
<sequence>MAKITPLLLGIGGDSGTGESTCAGGIYKIFGSEKITNINLDDDHTFDRAQRKTYCFTALHPAANNMSLMGKQARQKAPQEGPAEMAGG</sequence>
<gene>
    <name evidence="2" type="ORF">CLG94_01825</name>
</gene>
<comment type="caution">
    <text evidence="2">The sequence shown here is derived from an EMBL/GenBank/DDBJ whole genome shotgun (WGS) entry which is preliminary data.</text>
</comment>
<dbReference type="InterPro" id="IPR027417">
    <property type="entry name" value="P-loop_NTPase"/>
</dbReference>
<organism evidence="2 3">
    <name type="scientific">Candidatus Methylomirabilis limnetica</name>
    <dbReference type="NCBI Taxonomy" id="2033718"/>
    <lineage>
        <taxon>Bacteria</taxon>
        <taxon>Candidatus Methylomirabilota</taxon>
        <taxon>Candidatus Methylomirabilia</taxon>
        <taxon>Candidatus Methylomirabilales</taxon>
        <taxon>Candidatus Methylomirabilaceae</taxon>
        <taxon>Candidatus Methylomirabilis</taxon>
    </lineage>
</organism>